<feature type="non-terminal residue" evidence="1">
    <location>
        <position position="1"/>
    </location>
</feature>
<proteinExistence type="predicted"/>
<accession>A0AAU9W2G4</accession>
<dbReference type="EMBL" id="CALNXJ010000005">
    <property type="protein sequence ID" value="CAH3040313.1"/>
    <property type="molecule type" value="Genomic_DNA"/>
</dbReference>
<sequence length="95" mass="10691">TTLAWDDIDRLEETLSSEVISHQVNGIVVQANHFGLHPPSDSAPIIAKSKRRIIESMNGEIPPQVPSAYLHEISHLPEEHLDTLNTLDLEDFPFR</sequence>
<protein>
    <submittedName>
        <fullName evidence="1">Uncharacterized protein</fullName>
    </submittedName>
</protein>
<name>A0AAU9W2G4_9CNID</name>
<dbReference type="AlphaFoldDB" id="A0AAU9W2G4"/>
<comment type="caution">
    <text evidence="1">The sequence shown here is derived from an EMBL/GenBank/DDBJ whole genome shotgun (WGS) entry which is preliminary data.</text>
</comment>
<evidence type="ECO:0000313" key="1">
    <source>
        <dbReference type="EMBL" id="CAH3040313.1"/>
    </source>
</evidence>
<organism evidence="1 2">
    <name type="scientific">Pocillopora meandrina</name>
    <dbReference type="NCBI Taxonomy" id="46732"/>
    <lineage>
        <taxon>Eukaryota</taxon>
        <taxon>Metazoa</taxon>
        <taxon>Cnidaria</taxon>
        <taxon>Anthozoa</taxon>
        <taxon>Hexacorallia</taxon>
        <taxon>Scleractinia</taxon>
        <taxon>Astrocoeniina</taxon>
        <taxon>Pocilloporidae</taxon>
        <taxon>Pocillopora</taxon>
    </lineage>
</organism>
<evidence type="ECO:0000313" key="2">
    <source>
        <dbReference type="Proteomes" id="UP001159428"/>
    </source>
</evidence>
<dbReference type="Proteomes" id="UP001159428">
    <property type="component" value="Unassembled WGS sequence"/>
</dbReference>
<keyword evidence="2" id="KW-1185">Reference proteome</keyword>
<gene>
    <name evidence="1" type="ORF">PMEA_00025936</name>
</gene>
<reference evidence="1 2" key="1">
    <citation type="submission" date="2022-05" db="EMBL/GenBank/DDBJ databases">
        <authorList>
            <consortium name="Genoscope - CEA"/>
            <person name="William W."/>
        </authorList>
    </citation>
    <scope>NUCLEOTIDE SEQUENCE [LARGE SCALE GENOMIC DNA]</scope>
</reference>